<evidence type="ECO:0000256" key="1">
    <source>
        <dbReference type="SAM" id="SignalP"/>
    </source>
</evidence>
<feature type="chain" id="PRO_5004276404" description="Protochlamydia outer membrane protein domain-containing protein" evidence="1">
    <location>
        <begin position="22"/>
        <end position="296"/>
    </location>
</feature>
<feature type="domain" description="Protochlamydia outer membrane protein" evidence="2">
    <location>
        <begin position="29"/>
        <end position="295"/>
    </location>
</feature>
<gene>
    <name evidence="3" type="ORF">PC_RS04195</name>
</gene>
<keyword evidence="4" id="KW-1185">Reference proteome</keyword>
<dbReference type="Proteomes" id="UP000000529">
    <property type="component" value="Chromosome"/>
</dbReference>
<dbReference type="HOGENOM" id="CLU_939580_0_0_0"/>
<accession>Q6MCV5</accession>
<keyword evidence="1" id="KW-0732">Signal</keyword>
<dbReference type="STRING" id="264201.pc0870"/>
<organism evidence="3 4">
    <name type="scientific">Protochlamydia amoebophila (strain UWE25)</name>
    <dbReference type="NCBI Taxonomy" id="264201"/>
    <lineage>
        <taxon>Bacteria</taxon>
        <taxon>Pseudomonadati</taxon>
        <taxon>Chlamydiota</taxon>
        <taxon>Chlamydiia</taxon>
        <taxon>Parachlamydiales</taxon>
        <taxon>Parachlamydiaceae</taxon>
        <taxon>Candidatus Protochlamydia</taxon>
    </lineage>
</organism>
<protein>
    <recommendedName>
        <fullName evidence="2">Protochlamydia outer membrane protein domain-containing protein</fullName>
    </recommendedName>
</protein>
<dbReference type="RefSeq" id="WP_011175420.1">
    <property type="nucleotide sequence ID" value="NC_005861.2"/>
</dbReference>
<dbReference type="eggNOG" id="ENOG5033UTJ">
    <property type="taxonomic scope" value="Bacteria"/>
</dbReference>
<evidence type="ECO:0000259" key="2">
    <source>
        <dbReference type="Pfam" id="PF17251"/>
    </source>
</evidence>
<evidence type="ECO:0000313" key="4">
    <source>
        <dbReference type="Proteomes" id="UP000000529"/>
    </source>
</evidence>
<dbReference type="OrthoDB" id="21416at2"/>
<dbReference type="Pfam" id="PF17251">
    <property type="entry name" value="Pom"/>
    <property type="match status" value="1"/>
</dbReference>
<dbReference type="AlphaFoldDB" id="Q6MCV5"/>
<evidence type="ECO:0000313" key="3">
    <source>
        <dbReference type="EMBL" id="CAF23594.1"/>
    </source>
</evidence>
<dbReference type="Gene3D" id="2.40.128.90">
    <property type="entry name" value="OMPT-like"/>
    <property type="match status" value="1"/>
</dbReference>
<name>Q6MCV5_PARUW</name>
<sequence length="296" mass="34320">MKKVCCVFFIFSLLFFSSAWSELLSFDLKLTNGYRSDSLNTQRKFLKAYEPSFSNDQLKLRSISLYQVGFKANLCLLSLFVHLDADYAWAGSGGWKEIQHLYSQQHARFESSKLKGMTKDAILGVGYQFNLIPFYRLITLRPMLGWSYHEQHFKTSHIKARINDVSKTANLGYSNHWEGPWAGINLKGFLDEFSIDLGYEYHWGNWQSKKNIHGLQALKDQLARKGWSKHTHGQVFYIDATWHFNLCWYIGLGLKLQEWKVAQEKLKSPNESVLNEKSHHTAWRSFAATIDIGFGI</sequence>
<dbReference type="InterPro" id="IPR035163">
    <property type="entry name" value="Pom"/>
</dbReference>
<proteinExistence type="predicted"/>
<dbReference type="KEGG" id="pcu:PC_RS04195"/>
<dbReference type="EMBL" id="BX908798">
    <property type="protein sequence ID" value="CAF23594.1"/>
    <property type="molecule type" value="Genomic_DNA"/>
</dbReference>
<reference evidence="3 4" key="1">
    <citation type="journal article" date="2004" name="Science">
        <title>Illuminating the evolutionary history of chlamydiae.</title>
        <authorList>
            <person name="Horn M."/>
            <person name="Collingro A."/>
            <person name="Schmitz-Esser S."/>
            <person name="Beier C.L."/>
            <person name="Purkhold U."/>
            <person name="Fartmann B."/>
            <person name="Brandt P."/>
            <person name="Nyakatura G.J."/>
            <person name="Droege M."/>
            <person name="Frishman D."/>
            <person name="Rattei T."/>
            <person name="Mewes H."/>
            <person name="Wagner M."/>
        </authorList>
    </citation>
    <scope>NUCLEOTIDE SEQUENCE [LARGE SCALE GENOMIC DNA]</scope>
    <source>
        <strain evidence="3 4">UWE25</strain>
    </source>
</reference>
<feature type="signal peptide" evidence="1">
    <location>
        <begin position="1"/>
        <end position="21"/>
    </location>
</feature>
<dbReference type="InterPro" id="IPR053724">
    <property type="entry name" value="OMP_A26_sf"/>
</dbReference>